<feature type="compositionally biased region" description="Pro residues" evidence="3">
    <location>
        <begin position="187"/>
        <end position="196"/>
    </location>
</feature>
<feature type="compositionally biased region" description="Low complexity" evidence="3">
    <location>
        <begin position="155"/>
        <end position="166"/>
    </location>
</feature>
<dbReference type="InterPro" id="IPR051825">
    <property type="entry name" value="SRCIN1"/>
</dbReference>
<name>A0ABP9YU23_9FUNG</name>
<feature type="coiled-coil region" evidence="2">
    <location>
        <begin position="715"/>
        <end position="759"/>
    </location>
</feature>
<feature type="coiled-coil region" evidence="2">
    <location>
        <begin position="604"/>
        <end position="680"/>
    </location>
</feature>
<keyword evidence="6" id="KW-1185">Reference proteome</keyword>
<dbReference type="PANTHER" id="PTHR22741:SF10">
    <property type="entry name" value="COILED-COIL DOMAIN-CONTAINING PROTEIN CG32809"/>
    <property type="match status" value="1"/>
</dbReference>
<dbReference type="Pfam" id="PF23153">
    <property type="entry name" value="Aip3p_Bud6_N"/>
    <property type="match status" value="1"/>
</dbReference>
<feature type="compositionally biased region" description="Basic and acidic residues" evidence="3">
    <location>
        <begin position="555"/>
        <end position="576"/>
    </location>
</feature>
<dbReference type="InterPro" id="IPR022782">
    <property type="entry name" value="AIP3-like_C"/>
</dbReference>
<feature type="compositionally biased region" description="Polar residues" evidence="3">
    <location>
        <begin position="217"/>
        <end position="265"/>
    </location>
</feature>
<protein>
    <recommendedName>
        <fullName evidence="4">Actin interacting protein 3 C-terminal domain-containing protein</fullName>
    </recommendedName>
</protein>
<accession>A0ABP9YU23</accession>
<dbReference type="Proteomes" id="UP001473302">
    <property type="component" value="Unassembled WGS sequence"/>
</dbReference>
<evidence type="ECO:0000313" key="6">
    <source>
        <dbReference type="Proteomes" id="UP001473302"/>
    </source>
</evidence>
<feature type="compositionally biased region" description="Basic and acidic residues" evidence="3">
    <location>
        <begin position="142"/>
        <end position="154"/>
    </location>
</feature>
<dbReference type="EMBL" id="BAABUK010000007">
    <property type="protein sequence ID" value="GAA5810371.1"/>
    <property type="molecule type" value="Genomic_DNA"/>
</dbReference>
<organism evidence="5 6">
    <name type="scientific">Mucor flavus</name>
    <dbReference type="NCBI Taxonomy" id="439312"/>
    <lineage>
        <taxon>Eukaryota</taxon>
        <taxon>Fungi</taxon>
        <taxon>Fungi incertae sedis</taxon>
        <taxon>Mucoromycota</taxon>
        <taxon>Mucoromycotina</taxon>
        <taxon>Mucoromycetes</taxon>
        <taxon>Mucorales</taxon>
        <taxon>Mucorineae</taxon>
        <taxon>Mucoraceae</taxon>
        <taxon>Mucor</taxon>
    </lineage>
</organism>
<feature type="region of interest" description="Disordered" evidence="3">
    <location>
        <begin position="351"/>
        <end position="372"/>
    </location>
</feature>
<dbReference type="Pfam" id="PF03915">
    <property type="entry name" value="AIP3"/>
    <property type="match status" value="1"/>
</dbReference>
<proteinExistence type="predicted"/>
<evidence type="ECO:0000256" key="3">
    <source>
        <dbReference type="SAM" id="MobiDB-lite"/>
    </source>
</evidence>
<comment type="caution">
    <text evidence="5">The sequence shown here is derived from an EMBL/GenBank/DDBJ whole genome shotgun (WGS) entry which is preliminary data.</text>
</comment>
<feature type="compositionally biased region" description="Pro residues" evidence="3">
    <location>
        <begin position="268"/>
        <end position="287"/>
    </location>
</feature>
<dbReference type="SMART" id="SM00806">
    <property type="entry name" value="AIP3"/>
    <property type="match status" value="1"/>
</dbReference>
<evidence type="ECO:0000256" key="2">
    <source>
        <dbReference type="SAM" id="Coils"/>
    </source>
</evidence>
<sequence length="878" mass="100200">MANGVCVTLILNNARNGRANKRTLKASTIGTSGEIEQVVTKLLRTTKALLEALTQWSHSRASNTDIFEIHDTLEKQFFLVSQAFEESNVFMNDLQWIPRQLRDSVSVAMLEPPSPPVLDQYLPRIREVIVHLLHGLKGKQAMLRERERERESRGSIRSSSESWNREVPLAALNRSSGSQRMMMYPVPNSPPLPPISPRMNASNEYDPWSGGMPRPSMPTNDLSSRIMPRNNSVSRAYSPHQSPNIQHQPLPTRSTSSGRNSQPMTASAPPPPPPPPAPPVPPAPAPPAQQQQQQRAEFDETDANTASALAALKRQENLARRSSVRRASMFRGNSEYNGGSISRGKQQYFQQQQSNEVNVPPVPTLPINEPNRLNTVTEETKPVAEEKKPDGRTLFLQIGKEVQKVAYQGELSFPALNMLFLEKFSDSIPQNDFPKIYIRDPSIDVSYELVDLTEVKDRSVLSLNINEKEVQKELLLQVTTTFNKELEETRKLFVEQMEELKKQVMESSNKTEECMKHMLSQPVPAPVTAEPVEEVSTKEEEEESTPKEEEEEEESAPKEKSEEEEGTVKEEKSIPKEQYESQLLEIETLRRDMSVLRQLEREMREGTASVIQEMKEKAEAVKEEAKKNKAFELTQTTTRSHLEDGKKNLLEKSDKVTSRLEDLQDTIDQLKLDVTQRKCRPSETMMTHCANERKALSEEIEEFGKFIVEVKPRWKKTWEQELQTIVKEQQTLKDQEYLLSDMKDDLDALLEVFEQLEKIYAYQASTKPQPREFRVAPVEEGYEGMASVFKQVSTIDVDHSRRLRALEQADKMRQRELSNRIDDFEKELVGFVGEKKLKKTGGALEIDRLRKQKDEEMMKAMYAATKKPATPTIEEEEA</sequence>
<feature type="region of interest" description="Disordered" evidence="3">
    <location>
        <begin position="519"/>
        <end position="576"/>
    </location>
</feature>
<feature type="coiled-coil region" evidence="2">
    <location>
        <begin position="483"/>
        <end position="510"/>
    </location>
</feature>
<keyword evidence="1 2" id="KW-0175">Coiled coil</keyword>
<feature type="domain" description="Actin interacting protein 3 C-terminal" evidence="4">
    <location>
        <begin position="395"/>
        <end position="855"/>
    </location>
</feature>
<feature type="compositionally biased region" description="Acidic residues" evidence="3">
    <location>
        <begin position="539"/>
        <end position="554"/>
    </location>
</feature>
<evidence type="ECO:0000256" key="1">
    <source>
        <dbReference type="ARBA" id="ARBA00023054"/>
    </source>
</evidence>
<dbReference type="InterPro" id="IPR005613">
    <property type="entry name" value="AIP3_C"/>
</dbReference>
<evidence type="ECO:0000259" key="4">
    <source>
        <dbReference type="SMART" id="SM00806"/>
    </source>
</evidence>
<gene>
    <name evidence="5" type="ORF">MFLAVUS_003792</name>
</gene>
<dbReference type="Gene3D" id="1.20.58.1540">
    <property type="entry name" value="Actin interacting protein 3, C-terminal domain"/>
    <property type="match status" value="1"/>
</dbReference>
<dbReference type="PANTHER" id="PTHR22741">
    <property type="entry name" value="P140CAP/SNIP-RELATED"/>
    <property type="match status" value="1"/>
</dbReference>
<feature type="region of interest" description="Disordered" evidence="3">
    <location>
        <begin position="142"/>
        <end position="302"/>
    </location>
</feature>
<reference evidence="5 6" key="1">
    <citation type="submission" date="2024-04" db="EMBL/GenBank/DDBJ databases">
        <title>genome sequences of Mucor flavus KT1a and Helicostylum pulchrum KT1b strains isolated from the surface of a dry-aged beef.</title>
        <authorList>
            <person name="Toyotome T."/>
            <person name="Hosono M."/>
            <person name="Torimaru M."/>
            <person name="Fukuda K."/>
            <person name="Mikami N."/>
        </authorList>
    </citation>
    <scope>NUCLEOTIDE SEQUENCE [LARGE SCALE GENOMIC DNA]</scope>
    <source>
        <strain evidence="5 6">KT1a</strain>
    </source>
</reference>
<evidence type="ECO:0000313" key="5">
    <source>
        <dbReference type="EMBL" id="GAA5810371.1"/>
    </source>
</evidence>
<dbReference type="InterPro" id="IPR056279">
    <property type="entry name" value="Aip3p_Bud6_N"/>
</dbReference>